<dbReference type="Pfam" id="PF00420">
    <property type="entry name" value="Oxidored_q2"/>
    <property type="match status" value="1"/>
</dbReference>
<protein>
    <submittedName>
        <fullName evidence="7">Hydrogenase-4 component E</fullName>
    </submittedName>
</protein>
<feature type="transmembrane region" description="Helical" evidence="6">
    <location>
        <begin position="6"/>
        <end position="24"/>
    </location>
</feature>
<gene>
    <name evidence="7" type="primary">hyfE</name>
    <name evidence="7" type="ORF">BN1804_02622</name>
</gene>
<evidence type="ECO:0000256" key="4">
    <source>
        <dbReference type="ARBA" id="ARBA00022989"/>
    </source>
</evidence>
<evidence type="ECO:0000256" key="6">
    <source>
        <dbReference type="SAM" id="Phobius"/>
    </source>
</evidence>
<sequence length="216" mass="23609">MTGALIVNNLAGLMMITSLLVIGAKKPIASCWFYALQSFVLVMIFVTLANMLDAHQLTLWAMTAFFTKVLLVPLILGFAFRKLSDPRANISVISPALLMLLAAVIVILSWFVVEPIQIPMVVDLKPALAVSLGHFMLGLLCIVTQRNILKQAFGYCLMENGSHLTLALLAWRAPELVEIGIATDAIFAVIVMAVLARKIYRTLNTLNVDQLTALKG</sequence>
<keyword evidence="3 6" id="KW-0812">Transmembrane</keyword>
<evidence type="ECO:0000256" key="2">
    <source>
        <dbReference type="ARBA" id="ARBA00022475"/>
    </source>
</evidence>
<keyword evidence="2" id="KW-1003">Cell membrane</keyword>
<keyword evidence="5 6" id="KW-0472">Membrane</keyword>
<dbReference type="RefSeq" id="WP_072064389.1">
    <property type="nucleotide sequence ID" value="NZ_CVRY01000005.1"/>
</dbReference>
<keyword evidence="4 6" id="KW-1133">Transmembrane helix</keyword>
<organism evidence="7 8">
    <name type="scientific">Proteus penneri</name>
    <dbReference type="NCBI Taxonomy" id="102862"/>
    <lineage>
        <taxon>Bacteria</taxon>
        <taxon>Pseudomonadati</taxon>
        <taxon>Pseudomonadota</taxon>
        <taxon>Gammaproteobacteria</taxon>
        <taxon>Enterobacterales</taxon>
        <taxon>Morganellaceae</taxon>
        <taxon>Proteus</taxon>
    </lineage>
</organism>
<proteinExistence type="predicted"/>
<dbReference type="Gene3D" id="1.10.287.3510">
    <property type="match status" value="1"/>
</dbReference>
<evidence type="ECO:0000313" key="8">
    <source>
        <dbReference type="Proteomes" id="UP000183920"/>
    </source>
</evidence>
<comment type="subcellular location">
    <subcellularLocation>
        <location evidence="1">Cell membrane</location>
        <topology evidence="1">Multi-pass membrane protein</topology>
    </subcellularLocation>
</comment>
<feature type="transmembrane region" description="Helical" evidence="6">
    <location>
        <begin position="31"/>
        <end position="52"/>
    </location>
</feature>
<dbReference type="AlphaFoldDB" id="A0A0G4QDN1"/>
<dbReference type="InterPro" id="IPR039428">
    <property type="entry name" value="NUOK/Mnh_C1-like"/>
</dbReference>
<dbReference type="GO" id="GO:0005886">
    <property type="term" value="C:plasma membrane"/>
    <property type="evidence" value="ECO:0007669"/>
    <property type="project" value="UniProtKB-SubCell"/>
</dbReference>
<feature type="transmembrane region" description="Helical" evidence="6">
    <location>
        <begin position="124"/>
        <end position="143"/>
    </location>
</feature>
<feature type="transmembrane region" description="Helical" evidence="6">
    <location>
        <begin position="58"/>
        <end position="80"/>
    </location>
</feature>
<evidence type="ECO:0000256" key="1">
    <source>
        <dbReference type="ARBA" id="ARBA00004651"/>
    </source>
</evidence>
<dbReference type="PANTHER" id="PTHR38601">
    <property type="entry name" value="HYDROGENASE-4 COMPONENT E"/>
    <property type="match status" value="1"/>
</dbReference>
<evidence type="ECO:0000313" key="7">
    <source>
        <dbReference type="EMBL" id="CRL63701.1"/>
    </source>
</evidence>
<name>A0A0G4QDN1_9GAMM</name>
<dbReference type="InterPro" id="IPR038730">
    <property type="entry name" value="HyfE-like"/>
</dbReference>
<dbReference type="NCBIfam" id="NF008556">
    <property type="entry name" value="PRK11492.1"/>
    <property type="match status" value="1"/>
</dbReference>
<feature type="transmembrane region" description="Helical" evidence="6">
    <location>
        <begin position="92"/>
        <end position="112"/>
    </location>
</feature>
<dbReference type="PANTHER" id="PTHR38601:SF1">
    <property type="entry name" value="HYDROGENASE-4 COMPONENT E"/>
    <property type="match status" value="1"/>
</dbReference>
<dbReference type="EMBL" id="CVRY01000005">
    <property type="protein sequence ID" value="CRL63701.1"/>
    <property type="molecule type" value="Genomic_DNA"/>
</dbReference>
<dbReference type="Proteomes" id="UP000183920">
    <property type="component" value="Unassembled WGS sequence"/>
</dbReference>
<accession>A0A0G4QDN1</accession>
<reference evidence="8" key="1">
    <citation type="submission" date="2015-06" db="EMBL/GenBank/DDBJ databases">
        <authorList>
            <person name="Urmite Genomes"/>
        </authorList>
    </citation>
    <scope>NUCLEOTIDE SEQUENCE [LARGE SCALE GENOMIC DNA]</scope>
    <source>
        <strain evidence="8">CSUR P1867</strain>
    </source>
</reference>
<evidence type="ECO:0000256" key="3">
    <source>
        <dbReference type="ARBA" id="ARBA00022692"/>
    </source>
</evidence>
<evidence type="ECO:0000256" key="5">
    <source>
        <dbReference type="ARBA" id="ARBA00023136"/>
    </source>
</evidence>